<comment type="caution">
    <text evidence="1">The sequence shown here is derived from an EMBL/GenBank/DDBJ whole genome shotgun (WGS) entry which is preliminary data.</text>
</comment>
<organism evidence="1 2">
    <name type="scientific">Candidatus Curtissbacteria bacterium GW2011_GWA1_40_9</name>
    <dbReference type="NCBI Taxonomy" id="1618408"/>
    <lineage>
        <taxon>Bacteria</taxon>
        <taxon>Candidatus Curtissiibacteriota</taxon>
    </lineage>
</organism>
<name>A0A0G0W228_9BACT</name>
<protein>
    <submittedName>
        <fullName evidence="1">Uncharacterized protein</fullName>
    </submittedName>
</protein>
<evidence type="ECO:0000313" key="2">
    <source>
        <dbReference type="Proteomes" id="UP000034292"/>
    </source>
</evidence>
<reference evidence="1 2" key="1">
    <citation type="journal article" date="2015" name="Nature">
        <title>rRNA introns, odd ribosomes, and small enigmatic genomes across a large radiation of phyla.</title>
        <authorList>
            <person name="Brown C.T."/>
            <person name="Hug L.A."/>
            <person name="Thomas B.C."/>
            <person name="Sharon I."/>
            <person name="Castelle C.J."/>
            <person name="Singh A."/>
            <person name="Wilkins M.J."/>
            <person name="Williams K.H."/>
            <person name="Banfield J.F."/>
        </authorList>
    </citation>
    <scope>NUCLEOTIDE SEQUENCE [LARGE SCALE GENOMIC DNA]</scope>
</reference>
<dbReference type="Proteomes" id="UP000034292">
    <property type="component" value="Unassembled WGS sequence"/>
</dbReference>
<dbReference type="EMBL" id="LBZV01000001">
    <property type="protein sequence ID" value="KKR78345.1"/>
    <property type="molecule type" value="Genomic_DNA"/>
</dbReference>
<gene>
    <name evidence="1" type="ORF">UU23_C0001G0109</name>
</gene>
<proteinExistence type="predicted"/>
<accession>A0A0G0W228</accession>
<sequence>MPTEFERASQERESRLMGAKLRYESCLAQMARQDRQGKPYVPSQDTLLWCQDERYKYGDNSVYTIIEPNFYSFGRLFYVLLQNDIHTKKDLAEITPHSLKMTRGIGGKSFSLILAARDIAIESL</sequence>
<evidence type="ECO:0000313" key="1">
    <source>
        <dbReference type="EMBL" id="KKR78345.1"/>
    </source>
</evidence>
<dbReference type="AlphaFoldDB" id="A0A0G0W228"/>